<gene>
    <name evidence="9" type="ORF">ENN90_08235</name>
</gene>
<dbReference type="GO" id="GO:0009089">
    <property type="term" value="P:lysine biosynthetic process via diaminopimelate"/>
    <property type="evidence" value="ECO:0007669"/>
    <property type="project" value="TreeGrafter"/>
</dbReference>
<evidence type="ECO:0000256" key="3">
    <source>
        <dbReference type="ARBA" id="ARBA00022741"/>
    </source>
</evidence>
<dbReference type="Pfam" id="PF22468">
    <property type="entry name" value="ACT_9"/>
    <property type="match status" value="1"/>
</dbReference>
<protein>
    <recommendedName>
        <fullName evidence="2">aspartate kinase</fullName>
        <ecNumber evidence="2">2.7.2.4</ecNumber>
    </recommendedName>
</protein>
<dbReference type="CDD" id="cd04892">
    <property type="entry name" value="ACT_AK-like_2"/>
    <property type="match status" value="1"/>
</dbReference>
<organism evidence="9">
    <name type="scientific">Mariniphaga anaerophila</name>
    <dbReference type="NCBI Taxonomy" id="1484053"/>
    <lineage>
        <taxon>Bacteria</taxon>
        <taxon>Pseudomonadati</taxon>
        <taxon>Bacteroidota</taxon>
        <taxon>Bacteroidia</taxon>
        <taxon>Marinilabiliales</taxon>
        <taxon>Prolixibacteraceae</taxon>
        <taxon>Mariniphaga</taxon>
    </lineage>
</organism>
<dbReference type="GO" id="GO:0005829">
    <property type="term" value="C:cytosol"/>
    <property type="evidence" value="ECO:0007669"/>
    <property type="project" value="TreeGrafter"/>
</dbReference>
<accession>A0A831LBF9</accession>
<evidence type="ECO:0000256" key="2">
    <source>
        <dbReference type="ARBA" id="ARBA00013059"/>
    </source>
</evidence>
<dbReference type="SUPFAM" id="SSF53633">
    <property type="entry name" value="Carbamate kinase-like"/>
    <property type="match status" value="1"/>
</dbReference>
<reference evidence="9" key="1">
    <citation type="journal article" date="2020" name="mSystems">
        <title>Genome- and Community-Level Interaction Insights into Carbon Utilization and Element Cycling Functions of Hydrothermarchaeota in Hydrothermal Sediment.</title>
        <authorList>
            <person name="Zhou Z."/>
            <person name="Liu Y."/>
            <person name="Xu W."/>
            <person name="Pan J."/>
            <person name="Luo Z.H."/>
            <person name="Li M."/>
        </authorList>
    </citation>
    <scope>NUCLEOTIDE SEQUENCE [LARGE SCALE GENOMIC DNA]</scope>
    <source>
        <strain evidence="9">SpSt-1217</strain>
    </source>
</reference>
<dbReference type="EC" id="2.7.2.4" evidence="2"/>
<dbReference type="InterPro" id="IPR036393">
    <property type="entry name" value="AceGlu_kinase-like_sf"/>
</dbReference>
<feature type="non-terminal residue" evidence="9">
    <location>
        <position position="1"/>
    </location>
</feature>
<proteinExistence type="inferred from homology"/>
<evidence type="ECO:0000256" key="6">
    <source>
        <dbReference type="ARBA" id="ARBA00047872"/>
    </source>
</evidence>
<feature type="domain" description="Aspartokinase ACT" evidence="8">
    <location>
        <begin position="289"/>
        <end position="349"/>
    </location>
</feature>
<sequence length="355" mass="38502">TGILRGIGLIGDYSDALKDQVLSFSEKLTAEIFREQLAKAGLGVHVLWPEEMELRVTEDFGNATFISVQKKMLNGLSQKAFLVPGSYGITATGKIGRAGKTAADYTAAYLTRELGASRLELWGLDKDFQRADPDIVPNSPVIRRLTYSEASELAYFDHYSFHPRTVEPLESEHIPIHVVNTTSGGGETDTIINTETYVEPQIVKSVACTDDISLLRLNGPGVGLKPGILARVTSQLNKAGINIKSVITSQISINLILEKRTGARALDLIRRLGFPAVSEIAVIDDVSMVAVVGHGMQQSYGVSAKIFGAVAHHQINVVLSGSGASDLVSYLVVKSSDKEKSVREIYKAFFNPKNK</sequence>
<evidence type="ECO:0000256" key="4">
    <source>
        <dbReference type="ARBA" id="ARBA00022777"/>
    </source>
</evidence>
<dbReference type="Proteomes" id="UP000886047">
    <property type="component" value="Unassembled WGS sequence"/>
</dbReference>
<dbReference type="InterPro" id="IPR045865">
    <property type="entry name" value="ACT-like_dom_sf"/>
</dbReference>
<dbReference type="Gene3D" id="3.30.2130.10">
    <property type="entry name" value="VC0802-like"/>
    <property type="match status" value="1"/>
</dbReference>
<dbReference type="InterPro" id="IPR001048">
    <property type="entry name" value="Asp/Glu/Uridylate_kinase"/>
</dbReference>
<dbReference type="InterPro" id="IPR054352">
    <property type="entry name" value="ACT_Aspartokinase"/>
</dbReference>
<dbReference type="Pfam" id="PF00696">
    <property type="entry name" value="AA_kinase"/>
    <property type="match status" value="1"/>
</dbReference>
<dbReference type="GO" id="GO:0004072">
    <property type="term" value="F:aspartate kinase activity"/>
    <property type="evidence" value="ECO:0007669"/>
    <property type="project" value="UniProtKB-EC"/>
</dbReference>
<comment type="caution">
    <text evidence="9">The sequence shown here is derived from an EMBL/GenBank/DDBJ whole genome shotgun (WGS) entry which is preliminary data.</text>
</comment>
<dbReference type="PANTHER" id="PTHR21499:SF70">
    <property type="entry name" value="ASPARTOKINASE"/>
    <property type="match status" value="1"/>
</dbReference>
<keyword evidence="4 9" id="KW-0418">Kinase</keyword>
<dbReference type="Gene3D" id="3.40.1160.10">
    <property type="entry name" value="Acetylglutamate kinase-like"/>
    <property type="match status" value="1"/>
</dbReference>
<evidence type="ECO:0000313" key="9">
    <source>
        <dbReference type="EMBL" id="HDR51594.1"/>
    </source>
</evidence>
<comment type="catalytic activity">
    <reaction evidence="6">
        <text>L-aspartate + ATP = 4-phospho-L-aspartate + ADP</text>
        <dbReference type="Rhea" id="RHEA:23776"/>
        <dbReference type="ChEBI" id="CHEBI:29991"/>
        <dbReference type="ChEBI" id="CHEBI:30616"/>
        <dbReference type="ChEBI" id="CHEBI:57535"/>
        <dbReference type="ChEBI" id="CHEBI:456216"/>
        <dbReference type="EC" id="2.7.2.4"/>
    </reaction>
</comment>
<keyword evidence="3" id="KW-0547">Nucleotide-binding</keyword>
<dbReference type="PANTHER" id="PTHR21499">
    <property type="entry name" value="ASPARTATE KINASE"/>
    <property type="match status" value="1"/>
</dbReference>
<dbReference type="GO" id="GO:0005524">
    <property type="term" value="F:ATP binding"/>
    <property type="evidence" value="ECO:0007669"/>
    <property type="project" value="UniProtKB-KW"/>
</dbReference>
<comment type="similarity">
    <text evidence="1">Belongs to the aspartokinase family.</text>
</comment>
<feature type="domain" description="Aspartate/glutamate/uridylate kinase" evidence="7">
    <location>
        <begin position="18"/>
        <end position="180"/>
    </location>
</feature>
<evidence type="ECO:0000256" key="5">
    <source>
        <dbReference type="ARBA" id="ARBA00022840"/>
    </source>
</evidence>
<name>A0A831LBF9_9BACT</name>
<dbReference type="SUPFAM" id="SSF55021">
    <property type="entry name" value="ACT-like"/>
    <property type="match status" value="2"/>
</dbReference>
<dbReference type="AlphaFoldDB" id="A0A831LBF9"/>
<evidence type="ECO:0000256" key="1">
    <source>
        <dbReference type="ARBA" id="ARBA00010122"/>
    </source>
</evidence>
<dbReference type="EMBL" id="DSDK01000452">
    <property type="protein sequence ID" value="HDR51594.1"/>
    <property type="molecule type" value="Genomic_DNA"/>
</dbReference>
<dbReference type="GO" id="GO:0009090">
    <property type="term" value="P:homoserine biosynthetic process"/>
    <property type="evidence" value="ECO:0007669"/>
    <property type="project" value="TreeGrafter"/>
</dbReference>
<evidence type="ECO:0000259" key="7">
    <source>
        <dbReference type="Pfam" id="PF00696"/>
    </source>
</evidence>
<keyword evidence="4 9" id="KW-0808">Transferase</keyword>
<evidence type="ECO:0000259" key="8">
    <source>
        <dbReference type="Pfam" id="PF22468"/>
    </source>
</evidence>
<keyword evidence="5" id="KW-0067">ATP-binding</keyword>